<dbReference type="GO" id="GO:0008017">
    <property type="term" value="F:microtubule binding"/>
    <property type="evidence" value="ECO:0007669"/>
    <property type="project" value="InterPro"/>
</dbReference>
<feature type="region of interest" description="Disordered" evidence="1">
    <location>
        <begin position="68"/>
        <end position="359"/>
    </location>
</feature>
<protein>
    <submittedName>
        <fullName evidence="2">Uncharacterized protein</fullName>
    </submittedName>
</protein>
<reference evidence="2" key="1">
    <citation type="submission" date="2021-02" db="EMBL/GenBank/DDBJ databases">
        <authorList>
            <person name="Nowell W R."/>
        </authorList>
    </citation>
    <scope>NUCLEOTIDE SEQUENCE</scope>
</reference>
<evidence type="ECO:0000313" key="2">
    <source>
        <dbReference type="EMBL" id="CAF4131660.1"/>
    </source>
</evidence>
<feature type="compositionally biased region" description="Basic and acidic residues" evidence="1">
    <location>
        <begin position="325"/>
        <end position="336"/>
    </location>
</feature>
<feature type="compositionally biased region" description="Polar residues" evidence="1">
    <location>
        <begin position="123"/>
        <end position="137"/>
    </location>
</feature>
<evidence type="ECO:0000313" key="3">
    <source>
        <dbReference type="Proteomes" id="UP000681720"/>
    </source>
</evidence>
<dbReference type="GO" id="GO:0005829">
    <property type="term" value="C:cytosol"/>
    <property type="evidence" value="ECO:0007669"/>
    <property type="project" value="TreeGrafter"/>
</dbReference>
<comment type="caution">
    <text evidence="2">The sequence shown here is derived from an EMBL/GenBank/DDBJ whole genome shotgun (WGS) entry which is preliminary data.</text>
</comment>
<feature type="compositionally biased region" description="Polar residues" evidence="1">
    <location>
        <begin position="79"/>
        <end position="116"/>
    </location>
</feature>
<feature type="region of interest" description="Disordered" evidence="1">
    <location>
        <begin position="439"/>
        <end position="458"/>
    </location>
</feature>
<feature type="compositionally biased region" description="Basic and acidic residues" evidence="1">
    <location>
        <begin position="202"/>
        <end position="233"/>
    </location>
</feature>
<organism evidence="2 3">
    <name type="scientific">Rotaria magnacalcarata</name>
    <dbReference type="NCBI Taxonomy" id="392030"/>
    <lineage>
        <taxon>Eukaryota</taxon>
        <taxon>Metazoa</taxon>
        <taxon>Spiralia</taxon>
        <taxon>Gnathifera</taxon>
        <taxon>Rotifera</taxon>
        <taxon>Eurotatoria</taxon>
        <taxon>Bdelloidea</taxon>
        <taxon>Philodinida</taxon>
        <taxon>Philodinidae</taxon>
        <taxon>Rotaria</taxon>
    </lineage>
</organism>
<dbReference type="GO" id="GO:0045202">
    <property type="term" value="C:synapse"/>
    <property type="evidence" value="ECO:0007669"/>
    <property type="project" value="TreeGrafter"/>
</dbReference>
<proteinExistence type="predicted"/>
<dbReference type="GO" id="GO:0005875">
    <property type="term" value="C:microtubule associated complex"/>
    <property type="evidence" value="ECO:0007669"/>
    <property type="project" value="TreeGrafter"/>
</dbReference>
<evidence type="ECO:0000256" key="1">
    <source>
        <dbReference type="SAM" id="MobiDB-lite"/>
    </source>
</evidence>
<dbReference type="Proteomes" id="UP000681720">
    <property type="component" value="Unassembled WGS sequence"/>
</dbReference>
<dbReference type="GO" id="GO:0000226">
    <property type="term" value="P:microtubule cytoskeleton organization"/>
    <property type="evidence" value="ECO:0007669"/>
    <property type="project" value="InterPro"/>
</dbReference>
<accession>A0A8S2QTP7</accession>
<dbReference type="AlphaFoldDB" id="A0A8S2QTP7"/>
<dbReference type="EMBL" id="CAJOBJ010009180">
    <property type="protein sequence ID" value="CAF4131660.1"/>
    <property type="molecule type" value="Genomic_DNA"/>
</dbReference>
<sequence>ISIRDREPSSSIIPLHHWYSSCLLLVWTPSSKSGKDTLVRILYTGACPQTLVFEALNRVRHLEILHVSEQQQKSHKSNTKITSSVDKNNVDVKSSPQKPKTSHPVTNRVVPSTVQSRVPKVLPQSTNSKPKVSQTKVIKSEKSRSPTMGKKTIPPTLHIGAQSNSRDKKIQKPLTTDSKIPATKNETKNHVQKLEVQGNQQEKLEIHNEHQEVLDGQNEHQEGSNDQKEHQETSDGQNEHQNGSNDQKEHQETSDGQNEHQNGSSNQKEHQETTDGQNEQQDGSNNQKEHQETSDGQNEHQENLEAENNEPEQSNEVDENSSFRNHIEEQRKEENQPKMSPDEFDENNQTSIDDHEDGIRRPEFIPLTSNLGEPLVESHTESPMIEIQSELVSGDPMTTGFIDGTSNTTNPFISEENDNHNTLNNDDKVEIMHHDISRTDEHSISSTDDINPQGLPVENNVQSIKPTIKRLSNSSNRTSETSKSTNTTTQASLRKPKQTPLSDSIYNVDVAYIPFHGDQHYVDDEFFRRVRARYYILNAVQINHLTLESLIHGKEQWENKEHVPVSLVPTFDGEQLRQFFVMNKDRLAELNITILPASIRCNVQYDDEASPAQILRFSSIFNNDEQ</sequence>
<dbReference type="GO" id="GO:0007409">
    <property type="term" value="P:axonogenesis"/>
    <property type="evidence" value="ECO:0007669"/>
    <property type="project" value="TreeGrafter"/>
</dbReference>
<name>A0A8S2QTP7_9BILA</name>
<dbReference type="GO" id="GO:0043025">
    <property type="term" value="C:neuronal cell body"/>
    <property type="evidence" value="ECO:0007669"/>
    <property type="project" value="TreeGrafter"/>
</dbReference>
<dbReference type="InterPro" id="IPR026074">
    <property type="entry name" value="MAP1"/>
</dbReference>
<feature type="compositionally biased region" description="Acidic residues" evidence="1">
    <location>
        <begin position="304"/>
        <end position="319"/>
    </location>
</feature>
<gene>
    <name evidence="2" type="ORF">GIL414_LOCUS18560</name>
</gene>
<dbReference type="GO" id="GO:0031114">
    <property type="term" value="P:regulation of microtubule depolymerization"/>
    <property type="evidence" value="ECO:0007669"/>
    <property type="project" value="TreeGrafter"/>
</dbReference>
<feature type="compositionally biased region" description="Low complexity" evidence="1">
    <location>
        <begin position="472"/>
        <end position="489"/>
    </location>
</feature>
<feature type="compositionally biased region" description="Basic and acidic residues" evidence="1">
    <location>
        <begin position="287"/>
        <end position="303"/>
    </location>
</feature>
<feature type="region of interest" description="Disordered" evidence="1">
    <location>
        <begin position="463"/>
        <end position="500"/>
    </location>
</feature>
<dbReference type="PANTHER" id="PTHR13843:SF12">
    <property type="entry name" value="ATPASE F1_V1_A1 COMPLEX ALPHA_BETA SUBUNIT NUCLEOTIDE-BINDING DOMAIN-CONTAINING PROTEIN"/>
    <property type="match status" value="1"/>
</dbReference>
<dbReference type="GO" id="GO:0016358">
    <property type="term" value="P:dendrite development"/>
    <property type="evidence" value="ECO:0007669"/>
    <property type="project" value="TreeGrafter"/>
</dbReference>
<feature type="compositionally biased region" description="Polar residues" evidence="1">
    <location>
        <begin position="254"/>
        <end position="266"/>
    </location>
</feature>
<feature type="non-terminal residue" evidence="2">
    <location>
        <position position="626"/>
    </location>
</feature>
<dbReference type="PANTHER" id="PTHR13843">
    <property type="entry name" value="MICROTUBULE-ASSOCIATED PROTEIN"/>
    <property type="match status" value="1"/>
</dbReference>
<dbReference type="GO" id="GO:0003779">
    <property type="term" value="F:actin binding"/>
    <property type="evidence" value="ECO:0007669"/>
    <property type="project" value="TreeGrafter"/>
</dbReference>
<dbReference type="GO" id="GO:0005874">
    <property type="term" value="C:microtubule"/>
    <property type="evidence" value="ECO:0007669"/>
    <property type="project" value="InterPro"/>
</dbReference>
<dbReference type="GO" id="GO:0030425">
    <property type="term" value="C:dendrite"/>
    <property type="evidence" value="ECO:0007669"/>
    <property type="project" value="TreeGrafter"/>
</dbReference>
<feature type="compositionally biased region" description="Polar residues" evidence="1">
    <location>
        <begin position="234"/>
        <end position="245"/>
    </location>
</feature>
<feature type="compositionally biased region" description="Polar residues" evidence="1">
    <location>
        <begin position="274"/>
        <end position="286"/>
    </location>
</feature>